<sequence length="177" mass="19108">MSPIPESLISDARIAEVHGTANFGTTTPRDVVSLALLKVACGYHNGSTALRILLEHGLVSGDPIKILAMGSKTAPKLTSSGRSYLWSSFHAGCHTQTHKEASSEMISDAKIAEALGGADFGVVPARVTINQSLLRQVCRYQNGELVLSIMSRLGLIHGDKHKMTDFGRRYLWACFAK</sequence>
<name>A0A285TRV6_9PROT</name>
<dbReference type="RefSeq" id="WP_097052630.1">
    <property type="nucleotide sequence ID" value="NZ_OBMM01000005.1"/>
</dbReference>
<reference evidence="1 2" key="1">
    <citation type="submission" date="2017-08" db="EMBL/GenBank/DDBJ databases">
        <authorList>
            <person name="de Groot N.N."/>
        </authorList>
    </citation>
    <scope>NUCLEOTIDE SEQUENCE [LARGE SCALE GENOMIC DNA]</scope>
    <source>
        <strain evidence="1 2">USBA 78</strain>
    </source>
</reference>
<evidence type="ECO:0000313" key="1">
    <source>
        <dbReference type="EMBL" id="SOC26112.1"/>
    </source>
</evidence>
<evidence type="ECO:0000313" key="2">
    <source>
        <dbReference type="Proteomes" id="UP000219068"/>
    </source>
</evidence>
<dbReference type="AlphaFoldDB" id="A0A285TRV6"/>
<proteinExistence type="predicted"/>
<accession>A0A285TRV6</accession>
<dbReference type="Proteomes" id="UP000219068">
    <property type="component" value="Unassembled WGS sequence"/>
</dbReference>
<dbReference type="EMBL" id="OBMM01000005">
    <property type="protein sequence ID" value="SOC26112.1"/>
    <property type="molecule type" value="Genomic_DNA"/>
</dbReference>
<gene>
    <name evidence="1" type="ORF">SAMN05428964_10552</name>
</gene>
<organism evidence="1 2">
    <name type="scientific">Thalassospira xiamenensis</name>
    <dbReference type="NCBI Taxonomy" id="220697"/>
    <lineage>
        <taxon>Bacteria</taxon>
        <taxon>Pseudomonadati</taxon>
        <taxon>Pseudomonadota</taxon>
        <taxon>Alphaproteobacteria</taxon>
        <taxon>Rhodospirillales</taxon>
        <taxon>Thalassospiraceae</taxon>
        <taxon>Thalassospira</taxon>
    </lineage>
</organism>
<protein>
    <submittedName>
        <fullName evidence="1">Uncharacterized protein</fullName>
    </submittedName>
</protein>